<gene>
    <name evidence="2" type="ORF">SAMN06295909_2237</name>
</gene>
<feature type="transmembrane region" description="Helical" evidence="1">
    <location>
        <begin position="174"/>
        <end position="192"/>
    </location>
</feature>
<protein>
    <submittedName>
        <fullName evidence="2">Predicted membrane protein</fullName>
    </submittedName>
</protein>
<keyword evidence="1" id="KW-1133">Transmembrane helix</keyword>
<feature type="transmembrane region" description="Helical" evidence="1">
    <location>
        <begin position="429"/>
        <end position="455"/>
    </location>
</feature>
<feature type="transmembrane region" description="Helical" evidence="1">
    <location>
        <begin position="229"/>
        <end position="259"/>
    </location>
</feature>
<feature type="transmembrane region" description="Helical" evidence="1">
    <location>
        <begin position="475"/>
        <end position="494"/>
    </location>
</feature>
<organism evidence="2 3">
    <name type="scientific">Plantibacter elymi</name>
    <name type="common">nom. nud.</name>
    <dbReference type="NCBI Taxonomy" id="199708"/>
    <lineage>
        <taxon>Bacteria</taxon>
        <taxon>Bacillati</taxon>
        <taxon>Actinomycetota</taxon>
        <taxon>Actinomycetes</taxon>
        <taxon>Micrococcales</taxon>
        <taxon>Microbacteriaceae</taxon>
        <taxon>Plantibacter</taxon>
    </lineage>
</organism>
<evidence type="ECO:0000313" key="3">
    <source>
        <dbReference type="Proteomes" id="UP000194464"/>
    </source>
</evidence>
<feature type="transmembrane region" description="Helical" evidence="1">
    <location>
        <begin position="274"/>
        <end position="293"/>
    </location>
</feature>
<feature type="transmembrane region" description="Helical" evidence="1">
    <location>
        <begin position="18"/>
        <end position="38"/>
    </location>
</feature>
<feature type="transmembrane region" description="Helical" evidence="1">
    <location>
        <begin position="305"/>
        <end position="323"/>
    </location>
</feature>
<feature type="transmembrane region" description="Helical" evidence="1">
    <location>
        <begin position="343"/>
        <end position="363"/>
    </location>
</feature>
<dbReference type="Pfam" id="PF09913">
    <property type="entry name" value="DUF2142"/>
    <property type="match status" value="1"/>
</dbReference>
<name>A0ABY1RDR8_9MICO</name>
<accession>A0ABY1RDR8</accession>
<keyword evidence="1" id="KW-0812">Transmembrane</keyword>
<keyword evidence="1" id="KW-0472">Membrane</keyword>
<comment type="caution">
    <text evidence="2">The sequence shown here is derived from an EMBL/GenBank/DDBJ whole genome shotgun (WGS) entry which is preliminary data.</text>
</comment>
<proteinExistence type="predicted"/>
<dbReference type="Proteomes" id="UP000194464">
    <property type="component" value="Unassembled WGS sequence"/>
</dbReference>
<evidence type="ECO:0000256" key="1">
    <source>
        <dbReference type="SAM" id="Phobius"/>
    </source>
</evidence>
<sequence>MAAPAPTVGPTRWERRRWVTFVIAFLAVLAPMSLWALASPIGSVPDEPSHAIRAAAVARGEFASIPWPENPGLAEATVPENIANAHALACFAFKSETTTADCQYPIRDRSEKLVTTGSSAGANSPLFYAIVGWPSLLVDGDAVFYAMRLAGAVVSALALAAMFMQLTLLPRWRWAVTGAVVGITPMVLYLGGSINPNGVEVAAAGGLFATLVAMTRGTARGRLLWEQAILALVTAILLMSTRSISLLWIAIILGVAIFLGTRGRTFQLLRSPQGITLLIATAAIGLATVAWYLNPPALEGEPASSVGLVSYAFAAGSILLRSFDWVLGMIGLFGWVDTPAPSATVFAWSTALVAMLGVSVVWGRRRTTMASWALVVVCLLVPAAVTISVYAQYGYIWQGRYMLAMLICLLICAGLALDDASREADRLTTRLITGGFAALAIGHLFAFVFAMQRFAVGSAIDFGEFFFAPKWQPPLGWQTLAMLFALVLVVDVLLARRLFRAAPTAEPAAVLEDASTEAPA</sequence>
<dbReference type="RefSeq" id="WP_086474052.1">
    <property type="nucleotide sequence ID" value="NZ_FXWJ01000003.1"/>
</dbReference>
<feature type="transmembrane region" description="Helical" evidence="1">
    <location>
        <begin position="399"/>
        <end position="417"/>
    </location>
</feature>
<feature type="transmembrane region" description="Helical" evidence="1">
    <location>
        <begin position="142"/>
        <end position="162"/>
    </location>
</feature>
<evidence type="ECO:0000313" key="2">
    <source>
        <dbReference type="EMBL" id="SMQ70701.1"/>
    </source>
</evidence>
<keyword evidence="3" id="KW-1185">Reference proteome</keyword>
<feature type="transmembrane region" description="Helical" evidence="1">
    <location>
        <begin position="198"/>
        <end position="217"/>
    </location>
</feature>
<feature type="transmembrane region" description="Helical" evidence="1">
    <location>
        <begin position="370"/>
        <end position="393"/>
    </location>
</feature>
<dbReference type="InterPro" id="IPR018674">
    <property type="entry name" value="DUF2142_membrane"/>
</dbReference>
<dbReference type="EMBL" id="FXWJ01000003">
    <property type="protein sequence ID" value="SMQ70701.1"/>
    <property type="molecule type" value="Genomic_DNA"/>
</dbReference>
<reference evidence="2 3" key="1">
    <citation type="submission" date="2017-04" db="EMBL/GenBank/DDBJ databases">
        <authorList>
            <person name="Varghese N."/>
            <person name="Submissions S."/>
        </authorList>
    </citation>
    <scope>NUCLEOTIDE SEQUENCE [LARGE SCALE GENOMIC DNA]</scope>
    <source>
        <strain evidence="2 3">VKM Ac-1784</strain>
    </source>
</reference>